<dbReference type="eggNOG" id="ENOG5032AZF">
    <property type="taxonomic scope" value="Bacteria"/>
</dbReference>
<keyword evidence="2" id="KW-1185">Reference proteome</keyword>
<sequence length="110" mass="13144">MSFEEQIDTYAEMFNQKKDYIQCHHISRDMLLEGSHRDVAKCLATLSAVMEQAEKEKWTGYEKLFTKLMQQLDQVEEFPFNRSRLIRQMHTFDEHVKQGRDLPAVILYKT</sequence>
<accession>A0A0A2T928</accession>
<evidence type="ECO:0000313" key="2">
    <source>
        <dbReference type="Proteomes" id="UP000030147"/>
    </source>
</evidence>
<gene>
    <name evidence="1" type="ORF">N782_14280</name>
</gene>
<protein>
    <submittedName>
        <fullName evidence="1">Uncharacterized protein</fullName>
    </submittedName>
</protein>
<dbReference type="AlphaFoldDB" id="A0A0A2T928"/>
<name>A0A0A2T928_9BACI</name>
<dbReference type="OrthoDB" id="2692109at2"/>
<evidence type="ECO:0000313" key="1">
    <source>
        <dbReference type="EMBL" id="KGP72069.1"/>
    </source>
</evidence>
<dbReference type="RefSeq" id="WP_036821086.1">
    <property type="nucleotide sequence ID" value="NZ_AVBF01000039.1"/>
</dbReference>
<organism evidence="1 2">
    <name type="scientific">Pontibacillus yanchengensis Y32</name>
    <dbReference type="NCBI Taxonomy" id="1385514"/>
    <lineage>
        <taxon>Bacteria</taxon>
        <taxon>Bacillati</taxon>
        <taxon>Bacillota</taxon>
        <taxon>Bacilli</taxon>
        <taxon>Bacillales</taxon>
        <taxon>Bacillaceae</taxon>
        <taxon>Pontibacillus</taxon>
    </lineage>
</organism>
<dbReference type="Gene3D" id="1.10.3450.10">
    <property type="entry name" value="TTHA0068-like"/>
    <property type="match status" value="1"/>
</dbReference>
<dbReference type="EMBL" id="AVBF01000039">
    <property type="protein sequence ID" value="KGP72069.1"/>
    <property type="molecule type" value="Genomic_DNA"/>
</dbReference>
<reference evidence="1 2" key="1">
    <citation type="journal article" date="2015" name="Stand. Genomic Sci.">
        <title>High quality draft genome sequence of the moderately halophilic bacterium Pontibacillus yanchengensis Y32(T) and comparison among Pontibacillus genomes.</title>
        <authorList>
            <person name="Huang J."/>
            <person name="Qiao Z.X."/>
            <person name="Tang J.W."/>
            <person name="Wang G."/>
        </authorList>
    </citation>
    <scope>NUCLEOTIDE SEQUENCE [LARGE SCALE GENOMIC DNA]</scope>
    <source>
        <strain evidence="1 2">Y32</strain>
    </source>
</reference>
<proteinExistence type="predicted"/>
<dbReference type="Proteomes" id="UP000030147">
    <property type="component" value="Unassembled WGS sequence"/>
</dbReference>
<comment type="caution">
    <text evidence="1">The sequence shown here is derived from an EMBL/GenBank/DDBJ whole genome shotgun (WGS) entry which is preliminary data.</text>
</comment>